<dbReference type="Pfam" id="PF13450">
    <property type="entry name" value="NAD_binding_8"/>
    <property type="match status" value="1"/>
</dbReference>
<dbReference type="Gene3D" id="3.50.50.60">
    <property type="entry name" value="FAD/NAD(P)-binding domain"/>
    <property type="match status" value="2"/>
</dbReference>
<organism evidence="3 4">
    <name type="scientific">Streptococcus loxodontisalivarius</name>
    <dbReference type="NCBI Taxonomy" id="1349415"/>
    <lineage>
        <taxon>Bacteria</taxon>
        <taxon>Bacillati</taxon>
        <taxon>Bacillota</taxon>
        <taxon>Bacilli</taxon>
        <taxon>Lactobacillales</taxon>
        <taxon>Streptococcaceae</taxon>
        <taxon>Streptococcus</taxon>
    </lineage>
</organism>
<dbReference type="InterPro" id="IPR036188">
    <property type="entry name" value="FAD/NAD-bd_sf"/>
</dbReference>
<dbReference type="InterPro" id="IPR002937">
    <property type="entry name" value="Amino_oxidase"/>
</dbReference>
<dbReference type="SUPFAM" id="SSF51905">
    <property type="entry name" value="FAD/NAD(P)-binding domain"/>
    <property type="match status" value="1"/>
</dbReference>
<dbReference type="InterPro" id="IPR050703">
    <property type="entry name" value="Flavin_MAO"/>
</dbReference>
<comment type="caution">
    <text evidence="3">The sequence shown here is derived from an EMBL/GenBank/DDBJ whole genome shotgun (WGS) entry which is preliminary data.</text>
</comment>
<dbReference type="RefSeq" id="WP_205009530.1">
    <property type="nucleotide sequence ID" value="NZ_JAFBEH010000017.1"/>
</dbReference>
<evidence type="ECO:0000259" key="2">
    <source>
        <dbReference type="Pfam" id="PF01593"/>
    </source>
</evidence>
<dbReference type="Proteomes" id="UP000697472">
    <property type="component" value="Unassembled WGS sequence"/>
</dbReference>
<keyword evidence="4" id="KW-1185">Reference proteome</keyword>
<accession>A0ABS2PRL8</accession>
<dbReference type="EMBL" id="JAFBEH010000017">
    <property type="protein sequence ID" value="MBM7642689.1"/>
    <property type="molecule type" value="Genomic_DNA"/>
</dbReference>
<feature type="domain" description="Amine oxidase" evidence="2">
    <location>
        <begin position="101"/>
        <end position="302"/>
    </location>
</feature>
<protein>
    <submittedName>
        <fullName evidence="3">Monoamine oxidase</fullName>
    </submittedName>
</protein>
<evidence type="ECO:0000256" key="1">
    <source>
        <dbReference type="ARBA" id="ARBA00005995"/>
    </source>
</evidence>
<evidence type="ECO:0000313" key="3">
    <source>
        <dbReference type="EMBL" id="MBM7642689.1"/>
    </source>
</evidence>
<dbReference type="SUPFAM" id="SSF54373">
    <property type="entry name" value="FAD-linked reductases, C-terminal domain"/>
    <property type="match status" value="1"/>
</dbReference>
<gene>
    <name evidence="3" type="ORF">JOC28_000986</name>
</gene>
<dbReference type="PANTHER" id="PTHR43563">
    <property type="entry name" value="AMINE OXIDASE"/>
    <property type="match status" value="1"/>
</dbReference>
<dbReference type="Pfam" id="PF01593">
    <property type="entry name" value="Amino_oxidase"/>
    <property type="match status" value="1"/>
</dbReference>
<dbReference type="PANTHER" id="PTHR43563:SF1">
    <property type="entry name" value="AMINE OXIDASE [FLAVIN-CONTAINING] B"/>
    <property type="match status" value="1"/>
</dbReference>
<proteinExistence type="inferred from homology"/>
<comment type="similarity">
    <text evidence="1">Belongs to the flavin monoamine oxidase family.</text>
</comment>
<sequence>MKTIIIGGGLAGLYAAYRLQKAGQDYLLLEASDHFGGRASGWAISETNELELGATWVWKDFNPTLFELLDELGLTYFDHPAGATIYDSKVEGKSILNRPYSAGQRLVGGMPQLIKALVKRLNPHKLHLNQAVSQVTLKGKLLVTTADQQFVGDRLFLAIPPRLAAQRINFQPSLPDDVMSDWSEQETWMAPHAKLIYHFDRPFWRKQGLTGDVISDAGPMFEIHDISDEAGQFGALFGFSSLSPDERSQLTDQEQLEAGLVQLEGYFGSDIRKYLKASLLKDWTQDTFLATEADKLAKGHQFKSAQAVASGAWKYQLRGIASEFSPSYPGYLAGALEATDLAL</sequence>
<evidence type="ECO:0000313" key="4">
    <source>
        <dbReference type="Proteomes" id="UP000697472"/>
    </source>
</evidence>
<name>A0ABS2PRL8_9STRE</name>
<reference evidence="3 4" key="1">
    <citation type="submission" date="2021-01" db="EMBL/GenBank/DDBJ databases">
        <title>Genomic Encyclopedia of Type Strains, Phase IV (KMG-IV): sequencing the most valuable type-strain genomes for metagenomic binning, comparative biology and taxonomic classification.</title>
        <authorList>
            <person name="Goeker M."/>
        </authorList>
    </citation>
    <scope>NUCLEOTIDE SEQUENCE [LARGE SCALE GENOMIC DNA]</scope>
    <source>
        <strain evidence="3 4">DSM 27382</strain>
    </source>
</reference>